<dbReference type="EMBL" id="CP129968">
    <property type="protein sequence ID" value="WNB17005.1"/>
    <property type="molecule type" value="Genomic_DNA"/>
</dbReference>
<accession>A0AA51ZSD3</accession>
<dbReference type="Proteomes" id="UP001232019">
    <property type="component" value="Chromosome"/>
</dbReference>
<dbReference type="AlphaFoldDB" id="A0AA51ZSD3"/>
<dbReference type="KEGG" id="marp:QYS47_32560"/>
<evidence type="ECO:0000313" key="1">
    <source>
        <dbReference type="EMBL" id="WNB17005.1"/>
    </source>
</evidence>
<reference evidence="1" key="1">
    <citation type="submission" date="2023-08" db="EMBL/GenBank/DDBJ databases">
        <title>Comparative genomics and taxonomic characterization of three novel marine species of genus Marivirga.</title>
        <authorList>
            <person name="Muhammad N."/>
            <person name="Kim S.-G."/>
        </authorList>
    </citation>
    <scope>NUCLEOTIDE SEQUENCE</scope>
    <source>
        <strain evidence="1">BKB1-2</strain>
    </source>
</reference>
<dbReference type="RefSeq" id="WP_322346131.1">
    <property type="nucleotide sequence ID" value="NZ_CP129968.2"/>
</dbReference>
<proteinExistence type="predicted"/>
<organism evidence="1">
    <name type="scientific">Marivirga arenosa</name>
    <dbReference type="NCBI Taxonomy" id="3059076"/>
    <lineage>
        <taxon>Bacteria</taxon>
        <taxon>Pseudomonadati</taxon>
        <taxon>Bacteroidota</taxon>
        <taxon>Cytophagia</taxon>
        <taxon>Cytophagales</taxon>
        <taxon>Marivirgaceae</taxon>
        <taxon>Marivirga</taxon>
    </lineage>
</organism>
<protein>
    <submittedName>
        <fullName evidence="1">Uncharacterized protein</fullName>
    </submittedName>
</protein>
<gene>
    <name evidence="1" type="ORF">QYS47_32560</name>
</gene>
<name>A0AA51ZSD3_9BACT</name>
<sequence length="58" mass="6548">MQPLQKCLIHLIDTTYTKHQAELTVAVRAEYRFAVGEAFLTEARVDLAALVDKDNCII</sequence>